<dbReference type="InterPro" id="IPR046348">
    <property type="entry name" value="SIS_dom_sf"/>
</dbReference>
<dbReference type="NCBIfam" id="NF003915">
    <property type="entry name" value="PRK05441.1"/>
    <property type="match status" value="1"/>
</dbReference>
<sequence>MSATERVGQRFQGLDQWSTPDILEALWGGQARAVSACMATLPALGRAVDEAAARIGSDGRLIYVGAGSSAVLAALDGLELPGTFSFPLTRVELVLAGIGDLRQGFDGAVEDAGDAGAERVRALSPGPGDIVIGVSASGRSAFTVGALDVARAAGAVTIGIASNDGSPLLLAAEHPLFVDSGEEVIAGSTRLAAGTAQKLLLNLLSTALMVRLGGVYGNLMVNLQVNNVKLQARALDILRQITGADSDRAAKALADCDGALKPAVLVLLRGLSPDAARAALTAACDNLRNALG</sequence>
<dbReference type="PANTHER" id="PTHR10088">
    <property type="entry name" value="GLUCOKINASE REGULATORY PROTEIN"/>
    <property type="match status" value="1"/>
</dbReference>
<dbReference type="InterPro" id="IPR001347">
    <property type="entry name" value="SIS_dom"/>
</dbReference>
<dbReference type="SUPFAM" id="SSF53697">
    <property type="entry name" value="SIS domain"/>
    <property type="match status" value="1"/>
</dbReference>
<protein>
    <submittedName>
        <fullName evidence="3">N-acetylmuramic acid 6-phosphate etherase</fullName>
    </submittedName>
</protein>
<dbReference type="AlphaFoldDB" id="A0A2K9NEJ0"/>
<dbReference type="GO" id="GO:0009254">
    <property type="term" value="P:peptidoglycan turnover"/>
    <property type="evidence" value="ECO:0007669"/>
    <property type="project" value="TreeGrafter"/>
</dbReference>
<dbReference type="RefSeq" id="WP_102113076.1">
    <property type="nucleotide sequence ID" value="NZ_BMGN01000005.1"/>
</dbReference>
<dbReference type="InterPro" id="IPR040190">
    <property type="entry name" value="MURQ/GCKR"/>
</dbReference>
<dbReference type="EMBL" id="CP025611">
    <property type="protein sequence ID" value="AUN31499.1"/>
    <property type="molecule type" value="Genomic_DNA"/>
</dbReference>
<proteinExistence type="predicted"/>
<dbReference type="Gene3D" id="1.10.8.1080">
    <property type="match status" value="1"/>
</dbReference>
<reference evidence="3 4" key="1">
    <citation type="submission" date="2017-12" db="EMBL/GenBank/DDBJ databases">
        <title>Genomes of bacteria within cyanobacterial aggregates.</title>
        <authorList>
            <person name="Cai H."/>
        </authorList>
    </citation>
    <scope>NUCLEOTIDE SEQUENCE [LARGE SCALE GENOMIC DNA]</scope>
    <source>
        <strain evidence="3 4">TH16</strain>
    </source>
</reference>
<dbReference type="GO" id="GO:0016835">
    <property type="term" value="F:carbon-oxygen lyase activity"/>
    <property type="evidence" value="ECO:0007669"/>
    <property type="project" value="InterPro"/>
</dbReference>
<gene>
    <name evidence="3" type="ORF">C0V82_15565</name>
</gene>
<dbReference type="OrthoDB" id="9813395at2"/>
<dbReference type="InterPro" id="IPR005488">
    <property type="entry name" value="Etherase_MurQ"/>
</dbReference>
<evidence type="ECO:0000256" key="2">
    <source>
        <dbReference type="ARBA" id="ARBA00023277"/>
    </source>
</evidence>
<keyword evidence="4" id="KW-1185">Reference proteome</keyword>
<dbReference type="GO" id="GO:0046348">
    <property type="term" value="P:amino sugar catabolic process"/>
    <property type="evidence" value="ECO:0007669"/>
    <property type="project" value="InterPro"/>
</dbReference>
<dbReference type="PROSITE" id="PS51464">
    <property type="entry name" value="SIS"/>
    <property type="match status" value="1"/>
</dbReference>
<evidence type="ECO:0000313" key="3">
    <source>
        <dbReference type="EMBL" id="AUN31499.1"/>
    </source>
</evidence>
<name>A0A2K9NEJ0_9PROT</name>
<organism evidence="3 4">
    <name type="scientific">Niveispirillum cyanobacteriorum</name>
    <dbReference type="NCBI Taxonomy" id="1612173"/>
    <lineage>
        <taxon>Bacteria</taxon>
        <taxon>Pseudomonadati</taxon>
        <taxon>Pseudomonadota</taxon>
        <taxon>Alphaproteobacteria</taxon>
        <taxon>Rhodospirillales</taxon>
        <taxon>Azospirillaceae</taxon>
        <taxon>Niveispirillum</taxon>
    </lineage>
</organism>
<evidence type="ECO:0000256" key="1">
    <source>
        <dbReference type="ARBA" id="ARBA00023239"/>
    </source>
</evidence>
<dbReference type="Pfam" id="PF01380">
    <property type="entry name" value="SIS"/>
    <property type="match status" value="1"/>
</dbReference>
<dbReference type="Proteomes" id="UP000234752">
    <property type="component" value="Chromosome eg_1"/>
</dbReference>
<evidence type="ECO:0000313" key="4">
    <source>
        <dbReference type="Proteomes" id="UP000234752"/>
    </source>
</evidence>
<accession>A0A2K9NEJ0</accession>
<dbReference type="KEGG" id="ncb:C0V82_15565"/>
<keyword evidence="2" id="KW-0119">Carbohydrate metabolism</keyword>
<keyword evidence="1" id="KW-0456">Lyase</keyword>
<dbReference type="CDD" id="cd05007">
    <property type="entry name" value="SIS_Etherase"/>
    <property type="match status" value="1"/>
</dbReference>
<dbReference type="GO" id="GO:0016803">
    <property type="term" value="F:ether hydrolase activity"/>
    <property type="evidence" value="ECO:0007669"/>
    <property type="project" value="TreeGrafter"/>
</dbReference>
<dbReference type="GO" id="GO:0097367">
    <property type="term" value="F:carbohydrate derivative binding"/>
    <property type="evidence" value="ECO:0007669"/>
    <property type="project" value="InterPro"/>
</dbReference>
<dbReference type="PANTHER" id="PTHR10088:SF4">
    <property type="entry name" value="GLUCOKINASE REGULATORY PROTEIN"/>
    <property type="match status" value="1"/>
</dbReference>
<dbReference type="Gene3D" id="3.40.50.10490">
    <property type="entry name" value="Glucose-6-phosphate isomerase like protein, domain 1"/>
    <property type="match status" value="1"/>
</dbReference>